<dbReference type="InterPro" id="IPR006260">
    <property type="entry name" value="TonB/TolA_C"/>
</dbReference>
<dbReference type="NCBIfam" id="TIGR01352">
    <property type="entry name" value="tonB_Cterm"/>
    <property type="match status" value="1"/>
</dbReference>
<evidence type="ECO:0000313" key="11">
    <source>
        <dbReference type="Proteomes" id="UP000245887"/>
    </source>
</evidence>
<dbReference type="EMBL" id="QEKQ01000001">
    <property type="protein sequence ID" value="PVY78953.1"/>
    <property type="molecule type" value="Genomic_DNA"/>
</dbReference>
<dbReference type="Proteomes" id="UP000218332">
    <property type="component" value="Unassembled WGS sequence"/>
</dbReference>
<proteinExistence type="predicted"/>
<feature type="region of interest" description="Disordered" evidence="5">
    <location>
        <begin position="55"/>
        <end position="175"/>
    </location>
</feature>
<evidence type="ECO:0000313" key="8">
    <source>
        <dbReference type="EMBL" id="PAV27211.1"/>
    </source>
</evidence>
<protein>
    <submittedName>
        <fullName evidence="9">TonB family protein</fullName>
    </submittedName>
</protein>
<evidence type="ECO:0000259" key="7">
    <source>
        <dbReference type="Pfam" id="PF03544"/>
    </source>
</evidence>
<dbReference type="Pfam" id="PF03544">
    <property type="entry name" value="TonB_C"/>
    <property type="match status" value="1"/>
</dbReference>
<dbReference type="SUPFAM" id="SSF74653">
    <property type="entry name" value="TolA/TonB C-terminal domain"/>
    <property type="match status" value="1"/>
</dbReference>
<dbReference type="InterPro" id="IPR037682">
    <property type="entry name" value="TonB_C"/>
</dbReference>
<dbReference type="Proteomes" id="UP000245887">
    <property type="component" value="Unassembled WGS sequence"/>
</dbReference>
<evidence type="ECO:0000256" key="6">
    <source>
        <dbReference type="SAM" id="Phobius"/>
    </source>
</evidence>
<dbReference type="AlphaFoldDB" id="A0A2A2I5C2"/>
<dbReference type="Gene3D" id="3.30.1150.10">
    <property type="match status" value="1"/>
</dbReference>
<dbReference type="RefSeq" id="WP_095609754.1">
    <property type="nucleotide sequence ID" value="NZ_NMPM01000008.1"/>
</dbReference>
<keyword evidence="2 6" id="KW-0812">Transmembrane</keyword>
<feature type="compositionally biased region" description="Polar residues" evidence="5">
    <location>
        <begin position="164"/>
        <end position="173"/>
    </location>
</feature>
<accession>A0A2A2I5C2</accession>
<dbReference type="GO" id="GO:0016020">
    <property type="term" value="C:membrane"/>
    <property type="evidence" value="ECO:0007669"/>
    <property type="project" value="UniProtKB-SubCell"/>
</dbReference>
<keyword evidence="10" id="KW-1185">Reference proteome</keyword>
<gene>
    <name evidence="9" type="ORF">C8D92_101159</name>
    <name evidence="8" type="ORF">CF392_01800</name>
</gene>
<organism evidence="8 10">
    <name type="scientific">Tamilnaduibacter salinus</name>
    <dbReference type="NCBI Taxonomy" id="1484056"/>
    <lineage>
        <taxon>Bacteria</taxon>
        <taxon>Pseudomonadati</taxon>
        <taxon>Pseudomonadota</taxon>
        <taxon>Gammaproteobacteria</taxon>
        <taxon>Pseudomonadales</taxon>
        <taxon>Marinobacteraceae</taxon>
        <taxon>Tamilnaduibacter</taxon>
    </lineage>
</organism>
<name>A0A2A2I5C2_9GAMM</name>
<dbReference type="OrthoDB" id="6368008at2"/>
<evidence type="ECO:0000313" key="10">
    <source>
        <dbReference type="Proteomes" id="UP000218332"/>
    </source>
</evidence>
<keyword evidence="3 6" id="KW-1133">Transmembrane helix</keyword>
<feature type="compositionally biased region" description="Low complexity" evidence="5">
    <location>
        <begin position="64"/>
        <end position="83"/>
    </location>
</feature>
<reference evidence="9 11" key="2">
    <citation type="submission" date="2018-04" db="EMBL/GenBank/DDBJ databases">
        <title>Genomic Encyclopedia of Type Strains, Phase IV (KMG-IV): sequencing the most valuable type-strain genomes for metagenomic binning, comparative biology and taxonomic classification.</title>
        <authorList>
            <person name="Goeker M."/>
        </authorList>
    </citation>
    <scope>NUCLEOTIDE SEQUENCE [LARGE SCALE GENOMIC DNA]</scope>
    <source>
        <strain evidence="9 11">DSM 28688</strain>
    </source>
</reference>
<comment type="caution">
    <text evidence="8">The sequence shown here is derived from an EMBL/GenBank/DDBJ whole genome shotgun (WGS) entry which is preliminary data.</text>
</comment>
<evidence type="ECO:0000256" key="5">
    <source>
        <dbReference type="SAM" id="MobiDB-lite"/>
    </source>
</evidence>
<dbReference type="EMBL" id="NMPM01000008">
    <property type="protein sequence ID" value="PAV27211.1"/>
    <property type="molecule type" value="Genomic_DNA"/>
</dbReference>
<evidence type="ECO:0000256" key="1">
    <source>
        <dbReference type="ARBA" id="ARBA00004167"/>
    </source>
</evidence>
<sequence length="272" mass="29248">MALNGYNAEQPLSIRLFLALSIALLCHTLLAALIVLPNRPDPETPHTLRLTLAMPSQVARPETSTASRPSAQQRASSSADAPATSRPATDRGTAPRSTPDATPRERDQRQDPSPEPDAGDKAPARATDNMSAAAPQFSSRPSNETSASKNAASATADQGRRPDQTQLTDTPEQTDPYIAKLWQAVGRAIDQQGIRNLRDLEGPRTVRLTLRLLPNGVMTQAEVASSSGNVNLDRIAYRAALSANPYPPIPDSHAGHREFDLTLSFRPTPRSP</sequence>
<comment type="subcellular location">
    <subcellularLocation>
        <location evidence="1">Membrane</location>
        <topology evidence="1">Single-pass membrane protein</topology>
    </subcellularLocation>
</comment>
<keyword evidence="4 6" id="KW-0472">Membrane</keyword>
<feature type="compositionally biased region" description="Low complexity" evidence="5">
    <location>
        <begin position="142"/>
        <end position="156"/>
    </location>
</feature>
<evidence type="ECO:0000256" key="3">
    <source>
        <dbReference type="ARBA" id="ARBA00022989"/>
    </source>
</evidence>
<evidence type="ECO:0000256" key="2">
    <source>
        <dbReference type="ARBA" id="ARBA00022692"/>
    </source>
</evidence>
<dbReference type="GO" id="GO:0055085">
    <property type="term" value="P:transmembrane transport"/>
    <property type="evidence" value="ECO:0007669"/>
    <property type="project" value="InterPro"/>
</dbReference>
<feature type="compositionally biased region" description="Basic and acidic residues" evidence="5">
    <location>
        <begin position="102"/>
        <end position="123"/>
    </location>
</feature>
<evidence type="ECO:0000313" key="9">
    <source>
        <dbReference type="EMBL" id="PVY78953.1"/>
    </source>
</evidence>
<evidence type="ECO:0000256" key="4">
    <source>
        <dbReference type="ARBA" id="ARBA00023136"/>
    </source>
</evidence>
<feature type="transmembrane region" description="Helical" evidence="6">
    <location>
        <begin position="12"/>
        <end position="36"/>
    </location>
</feature>
<reference evidence="8 10" key="1">
    <citation type="submission" date="2017-07" db="EMBL/GenBank/DDBJ databases">
        <title>Tamlnaduibacter salinus (Mi-7) genome sequencing.</title>
        <authorList>
            <person name="Verma A."/>
            <person name="Krishnamurthi S."/>
        </authorList>
    </citation>
    <scope>NUCLEOTIDE SEQUENCE [LARGE SCALE GENOMIC DNA]</scope>
    <source>
        <strain evidence="8 10">Mi-7</strain>
    </source>
</reference>
<feature type="domain" description="TonB C-terminal" evidence="7">
    <location>
        <begin position="205"/>
        <end position="266"/>
    </location>
</feature>